<keyword evidence="2" id="KW-1133">Transmembrane helix</keyword>
<evidence type="ECO:0000313" key="3">
    <source>
        <dbReference type="EMBL" id="KAL3798215.1"/>
    </source>
</evidence>
<feature type="transmembrane region" description="Helical" evidence="2">
    <location>
        <begin position="121"/>
        <end position="140"/>
    </location>
</feature>
<comment type="caution">
    <text evidence="3">The sequence shown here is derived from an EMBL/GenBank/DDBJ whole genome shotgun (WGS) entry which is preliminary data.</text>
</comment>
<keyword evidence="4" id="KW-1185">Reference proteome</keyword>
<reference evidence="3 4" key="1">
    <citation type="submission" date="2024-10" db="EMBL/GenBank/DDBJ databases">
        <title>Updated reference genomes for cyclostephanoid diatoms.</title>
        <authorList>
            <person name="Roberts W.R."/>
            <person name="Alverson A.J."/>
        </authorList>
    </citation>
    <scope>NUCLEOTIDE SEQUENCE [LARGE SCALE GENOMIC DNA]</scope>
    <source>
        <strain evidence="3 4">AJA010-31</strain>
    </source>
</reference>
<dbReference type="Proteomes" id="UP001530400">
    <property type="component" value="Unassembled WGS sequence"/>
</dbReference>
<proteinExistence type="predicted"/>
<dbReference type="EMBL" id="JALLPJ020000227">
    <property type="protein sequence ID" value="KAL3798215.1"/>
    <property type="molecule type" value="Genomic_DNA"/>
</dbReference>
<gene>
    <name evidence="3" type="ORF">ACHAWO_003420</name>
</gene>
<evidence type="ECO:0000256" key="2">
    <source>
        <dbReference type="SAM" id="Phobius"/>
    </source>
</evidence>
<evidence type="ECO:0000256" key="1">
    <source>
        <dbReference type="SAM" id="Coils"/>
    </source>
</evidence>
<name>A0ABD3QCV4_9STRA</name>
<keyword evidence="2" id="KW-0472">Membrane</keyword>
<keyword evidence="1" id="KW-0175">Coiled coil</keyword>
<feature type="coiled-coil region" evidence="1">
    <location>
        <begin position="161"/>
        <end position="202"/>
    </location>
</feature>
<keyword evidence="2" id="KW-0812">Transmembrane</keyword>
<dbReference type="AlphaFoldDB" id="A0ABD3QCV4"/>
<accession>A0ABD3QCV4</accession>
<organism evidence="3 4">
    <name type="scientific">Cyclotella atomus</name>
    <dbReference type="NCBI Taxonomy" id="382360"/>
    <lineage>
        <taxon>Eukaryota</taxon>
        <taxon>Sar</taxon>
        <taxon>Stramenopiles</taxon>
        <taxon>Ochrophyta</taxon>
        <taxon>Bacillariophyta</taxon>
        <taxon>Coscinodiscophyceae</taxon>
        <taxon>Thalassiosirophycidae</taxon>
        <taxon>Stephanodiscales</taxon>
        <taxon>Stephanodiscaceae</taxon>
        <taxon>Cyclotella</taxon>
    </lineage>
</organism>
<protein>
    <submittedName>
        <fullName evidence="3">Uncharacterized protein</fullName>
    </submittedName>
</protein>
<evidence type="ECO:0000313" key="4">
    <source>
        <dbReference type="Proteomes" id="UP001530400"/>
    </source>
</evidence>
<sequence>MSIERLKDLMKFSKRNVDNEELITTLLSQMKAEASGAKFIPPGIKQYEQNAGEYITAFLLWSSYSLSDDSEYSDSNIGHIVCSIESTKKTANYSVHSLPSIMEEYEELDDDDYVKITGISMLKMAMVVAVTTLSVAFYAISFVDLFIVETSMASLGVLGAAGGIKNSINGLRKEAKALEKEIQTLRVEVVELKAEADRLDQHLHGHR</sequence>